<evidence type="ECO:0000313" key="12">
    <source>
        <dbReference type="Proteomes" id="UP000001555"/>
    </source>
</evidence>
<keyword evidence="9" id="KW-0812">Transmembrane</keyword>
<keyword evidence="13" id="KW-1267">Proteomics identification</keyword>
<dbReference type="EMBL" id="ABJB010356387">
    <property type="status" value="NOT_ANNOTATED_CDS"/>
    <property type="molecule type" value="Genomic_DNA"/>
</dbReference>
<evidence type="ECO:0000313" key="11">
    <source>
        <dbReference type="EnsemblMetazoa" id="ISCW006744-PA"/>
    </source>
</evidence>
<reference evidence="11" key="2">
    <citation type="submission" date="2020-05" db="UniProtKB">
        <authorList>
            <consortium name="EnsemblMetazoa"/>
        </authorList>
    </citation>
    <scope>IDENTIFICATION</scope>
    <source>
        <strain evidence="11">wikel</strain>
    </source>
</reference>
<dbReference type="GO" id="GO:0000139">
    <property type="term" value="C:Golgi membrane"/>
    <property type="evidence" value="ECO:0007669"/>
    <property type="project" value="UniProtKB-SubCell"/>
</dbReference>
<evidence type="ECO:0000256" key="8">
    <source>
        <dbReference type="SAM" id="MobiDB-lite"/>
    </source>
</evidence>
<organism>
    <name type="scientific">Ixodes scapularis</name>
    <name type="common">Black-legged tick</name>
    <name type="synonym">Deer tick</name>
    <dbReference type="NCBI Taxonomy" id="6945"/>
    <lineage>
        <taxon>Eukaryota</taxon>
        <taxon>Metazoa</taxon>
        <taxon>Ecdysozoa</taxon>
        <taxon>Arthropoda</taxon>
        <taxon>Chelicerata</taxon>
        <taxon>Arachnida</taxon>
        <taxon>Acari</taxon>
        <taxon>Parasitiformes</taxon>
        <taxon>Ixodida</taxon>
        <taxon>Ixodoidea</taxon>
        <taxon>Ixodidae</taxon>
        <taxon>Ixodinae</taxon>
        <taxon>Ixodes</taxon>
    </lineage>
</organism>
<proteinExistence type="evidence at protein level"/>
<evidence type="ECO:0000256" key="5">
    <source>
        <dbReference type="ARBA" id="ARBA00022475"/>
    </source>
</evidence>
<evidence type="ECO:0000256" key="1">
    <source>
        <dbReference type="ARBA" id="ARBA00004202"/>
    </source>
</evidence>
<evidence type="ECO:0000256" key="2">
    <source>
        <dbReference type="ARBA" id="ARBA00004395"/>
    </source>
</evidence>
<evidence type="ECO:0007829" key="13">
    <source>
        <dbReference type="PeptideAtlas" id="B7PKK8"/>
    </source>
</evidence>
<evidence type="ECO:0000256" key="6">
    <source>
        <dbReference type="ARBA" id="ARBA00023034"/>
    </source>
</evidence>
<evidence type="ECO:0000256" key="7">
    <source>
        <dbReference type="ARBA" id="ARBA00023136"/>
    </source>
</evidence>
<feature type="compositionally biased region" description="Basic and acidic residues" evidence="8">
    <location>
        <begin position="123"/>
        <end position="136"/>
    </location>
</feature>
<keyword evidence="9" id="KW-1133">Transmembrane helix</keyword>
<dbReference type="EMBL" id="ABJB010706132">
    <property type="status" value="NOT_ANNOTATED_CDS"/>
    <property type="molecule type" value="Genomic_DNA"/>
</dbReference>
<feature type="compositionally biased region" description="Basic residues" evidence="8">
    <location>
        <begin position="137"/>
        <end position="153"/>
    </location>
</feature>
<reference evidence="10 12" key="1">
    <citation type="submission" date="2008-03" db="EMBL/GenBank/DDBJ databases">
        <title>Annotation of Ixodes scapularis.</title>
        <authorList>
            <consortium name="Ixodes scapularis Genome Project Consortium"/>
            <person name="Caler E."/>
            <person name="Hannick L.I."/>
            <person name="Bidwell S."/>
            <person name="Joardar V."/>
            <person name="Thiagarajan M."/>
            <person name="Amedeo P."/>
            <person name="Galinsky K.J."/>
            <person name="Schobel S."/>
            <person name="Inman J."/>
            <person name="Hostetler J."/>
            <person name="Miller J."/>
            <person name="Hammond M."/>
            <person name="Megy K."/>
            <person name="Lawson D."/>
            <person name="Kodira C."/>
            <person name="Sutton G."/>
            <person name="Meyer J."/>
            <person name="Hill C.A."/>
            <person name="Birren B."/>
            <person name="Nene V."/>
            <person name="Collins F."/>
            <person name="Alarcon-Chaidez F."/>
            <person name="Wikel S."/>
            <person name="Strausberg R."/>
        </authorList>
    </citation>
    <scope>NUCLEOTIDE SEQUENCE [LARGE SCALE GENOMIC DNA]</scope>
    <source>
        <strain evidence="12">Wikel</strain>
        <strain evidence="10">Wikel colony</strain>
    </source>
</reference>
<dbReference type="InterPro" id="IPR001612">
    <property type="entry name" value="Caveolin"/>
</dbReference>
<evidence type="ECO:0000256" key="4">
    <source>
        <dbReference type="ARBA" id="ARBA00010988"/>
    </source>
</evidence>
<feature type="compositionally biased region" description="Polar residues" evidence="8">
    <location>
        <begin position="63"/>
        <end position="74"/>
    </location>
</feature>
<dbReference type="VEuPathDB" id="VectorBase:ISCW006744"/>
<dbReference type="OrthoDB" id="5917823at2759"/>
<sequence length="273" mass="30077">MSGYQLAGSRCERSGSLDCLPIAGATLDDHLPSLRSLKSIQKDHSRSPLLQSSAMESKDKSSRSGSRANLNESTLPLLDDVADTKGEELRKEKIELETKVGGADSGSKGEDSNAATAEPGSDTGKDVAESDKEDKKGSKKKAKKEKKEKKVHKRSPSCVETLTIGLNLLDRDEKHVNDHVNLVFEDVLAEPDASHGFDGAWKLTYLVFSTTRLWCYRLLSALLALPCGFTWGLLFSILSLLHVWLFTPLLRIFDVLLHVLHRASLPLKPHYCP</sequence>
<dbReference type="EMBL" id="ABJB010130718">
    <property type="status" value="NOT_ANNOTATED_CDS"/>
    <property type="molecule type" value="Genomic_DNA"/>
</dbReference>
<dbReference type="GO" id="GO:0005901">
    <property type="term" value="C:caveola"/>
    <property type="evidence" value="ECO:0007669"/>
    <property type="project" value="UniProtKB-SubCell"/>
</dbReference>
<dbReference type="EMBL" id="ABJB010601307">
    <property type="status" value="NOT_ANNOTATED_CDS"/>
    <property type="molecule type" value="Genomic_DNA"/>
</dbReference>
<dbReference type="AlphaFoldDB" id="B7PKK8"/>
<protein>
    <submittedName>
        <fullName evidence="10 11">Caveolin, putative</fullName>
    </submittedName>
</protein>
<dbReference type="EMBL" id="ABJB010939546">
    <property type="status" value="NOT_ANNOTATED_CDS"/>
    <property type="molecule type" value="Genomic_DNA"/>
</dbReference>
<comment type="subcellular location">
    <subcellularLocation>
        <location evidence="1">Cell membrane</location>
        <topology evidence="1">Peripheral membrane protein</topology>
    </subcellularLocation>
    <subcellularLocation>
        <location evidence="2">Golgi apparatus membrane</location>
        <topology evidence="2">Peripheral membrane protein</topology>
    </subcellularLocation>
    <subcellularLocation>
        <location evidence="3">Membrane</location>
        <location evidence="3">Caveola</location>
        <topology evidence="3">Peripheral membrane protein</topology>
    </subcellularLocation>
</comment>
<dbReference type="STRING" id="6945.B7PKK8"/>
<dbReference type="Proteomes" id="UP000001555">
    <property type="component" value="Unassembled WGS sequence"/>
</dbReference>
<evidence type="ECO:0000313" key="10">
    <source>
        <dbReference type="EMBL" id="EEC07130.1"/>
    </source>
</evidence>
<dbReference type="PaxDb" id="6945-B7PKK8"/>
<dbReference type="EMBL" id="ABJB010772671">
    <property type="status" value="NOT_ANNOTATED_CDS"/>
    <property type="molecule type" value="Genomic_DNA"/>
</dbReference>
<keyword evidence="12" id="KW-1185">Reference proteome</keyword>
<accession>B7PKK8</accession>
<dbReference type="EMBL" id="ABJB010912491">
    <property type="status" value="NOT_ANNOTATED_CDS"/>
    <property type="molecule type" value="Genomic_DNA"/>
</dbReference>
<gene>
    <name evidence="10" type="ORF">IscW_ISCW006744</name>
</gene>
<keyword evidence="5" id="KW-1003">Cell membrane</keyword>
<dbReference type="EMBL" id="ABJB010192133">
    <property type="status" value="NOT_ANNOTATED_CDS"/>
    <property type="molecule type" value="Genomic_DNA"/>
</dbReference>
<comment type="similarity">
    <text evidence="4">Belongs to the caveolin family.</text>
</comment>
<dbReference type="Pfam" id="PF01146">
    <property type="entry name" value="Caveolin"/>
    <property type="match status" value="1"/>
</dbReference>
<dbReference type="EnsemblMetazoa" id="ISCW006744-RA">
    <property type="protein sequence ID" value="ISCW006744-PA"/>
    <property type="gene ID" value="ISCW006744"/>
</dbReference>
<dbReference type="EMBL" id="ABJB010874798">
    <property type="status" value="NOT_ANNOTATED_CDS"/>
    <property type="molecule type" value="Genomic_DNA"/>
</dbReference>
<keyword evidence="7 9" id="KW-0472">Membrane</keyword>
<dbReference type="GO" id="GO:0070836">
    <property type="term" value="P:caveola assembly"/>
    <property type="evidence" value="ECO:0000318"/>
    <property type="project" value="GO_Central"/>
</dbReference>
<dbReference type="VEuPathDB" id="VectorBase:ISCI006744"/>
<dbReference type="EMBL" id="ABJB010591723">
    <property type="status" value="NOT_ANNOTATED_CDS"/>
    <property type="molecule type" value="Genomic_DNA"/>
</dbReference>
<dbReference type="GO" id="GO:0060090">
    <property type="term" value="F:molecular adaptor activity"/>
    <property type="evidence" value="ECO:0000318"/>
    <property type="project" value="GO_Central"/>
</dbReference>
<dbReference type="PANTHER" id="PTHR10844">
    <property type="entry name" value="CAVEOLIN"/>
    <property type="match status" value="1"/>
</dbReference>
<feature type="region of interest" description="Disordered" evidence="8">
    <location>
        <begin position="38"/>
        <end position="153"/>
    </location>
</feature>
<feature type="transmembrane region" description="Helical" evidence="9">
    <location>
        <begin position="214"/>
        <end position="235"/>
    </location>
</feature>
<dbReference type="EMBL" id="DS734517">
    <property type="protein sequence ID" value="EEC07130.1"/>
    <property type="molecule type" value="Genomic_DNA"/>
</dbReference>
<keyword evidence="6" id="KW-0333">Golgi apparatus</keyword>
<name>B7PKK8_IXOSC</name>
<dbReference type="HOGENOM" id="CLU_074453_0_0_1"/>
<feature type="compositionally biased region" description="Basic and acidic residues" evidence="8">
    <location>
        <begin position="82"/>
        <end position="98"/>
    </location>
</feature>
<dbReference type="PANTHER" id="PTHR10844:SF28">
    <property type="entry name" value="CAVEOLIN"/>
    <property type="match status" value="1"/>
</dbReference>
<dbReference type="VEuPathDB" id="VectorBase:ISCP_016739"/>
<evidence type="ECO:0000256" key="3">
    <source>
        <dbReference type="ARBA" id="ARBA00004543"/>
    </source>
</evidence>
<feature type="non-terminal residue" evidence="10">
    <location>
        <position position="273"/>
    </location>
</feature>
<evidence type="ECO:0000256" key="9">
    <source>
        <dbReference type="SAM" id="Phobius"/>
    </source>
</evidence>